<evidence type="ECO:0000313" key="8">
    <source>
        <dbReference type="Proteomes" id="UP000531231"/>
    </source>
</evidence>
<keyword evidence="5" id="KW-0862">Zinc</keyword>
<comment type="caution">
    <text evidence="7">The sequence shown here is derived from an EMBL/GenBank/DDBJ whole genome shotgun (WGS) entry which is preliminary data.</text>
</comment>
<evidence type="ECO:0000256" key="3">
    <source>
        <dbReference type="ARBA" id="ARBA00022723"/>
    </source>
</evidence>
<dbReference type="PANTHER" id="PTHR42978">
    <property type="entry name" value="QUORUM-QUENCHING LACTONASE YTNP-RELATED-RELATED"/>
    <property type="match status" value="1"/>
</dbReference>
<dbReference type="InterPro" id="IPR036866">
    <property type="entry name" value="RibonucZ/Hydroxyglut_hydro"/>
</dbReference>
<evidence type="ECO:0000259" key="6">
    <source>
        <dbReference type="SMART" id="SM00849"/>
    </source>
</evidence>
<keyword evidence="3" id="KW-0479">Metal-binding</keyword>
<proteinExistence type="inferred from homology"/>
<dbReference type="Pfam" id="PF00753">
    <property type="entry name" value="Lactamase_B"/>
    <property type="match status" value="1"/>
</dbReference>
<dbReference type="EMBL" id="JACHIL010000001">
    <property type="protein sequence ID" value="MBB5089900.1"/>
    <property type="molecule type" value="Genomic_DNA"/>
</dbReference>
<organism evidence="7 8">
    <name type="scientific">Pseudochrobactrum saccharolyticum</name>
    <dbReference type="NCBI Taxonomy" id="354352"/>
    <lineage>
        <taxon>Bacteria</taxon>
        <taxon>Pseudomonadati</taxon>
        <taxon>Pseudomonadota</taxon>
        <taxon>Alphaproteobacteria</taxon>
        <taxon>Hyphomicrobiales</taxon>
        <taxon>Brucellaceae</taxon>
        <taxon>Pseudochrobactrum</taxon>
    </lineage>
</organism>
<protein>
    <submittedName>
        <fullName evidence="7">Glyoxylase-like metal-dependent hydrolase (Beta-lactamase superfamily II)</fullName>
    </submittedName>
</protein>
<reference evidence="7 8" key="1">
    <citation type="submission" date="2020-08" db="EMBL/GenBank/DDBJ databases">
        <title>Genomic Encyclopedia of Type Strains, Phase IV (KMG-IV): sequencing the most valuable type-strain genomes for metagenomic binning, comparative biology and taxonomic classification.</title>
        <authorList>
            <person name="Goeker M."/>
        </authorList>
    </citation>
    <scope>NUCLEOTIDE SEQUENCE [LARGE SCALE GENOMIC DNA]</scope>
    <source>
        <strain evidence="7 8">DSM 25620</strain>
    </source>
</reference>
<accession>A0A7W8AGN8</accession>
<dbReference type="InterPro" id="IPR051013">
    <property type="entry name" value="MBL_superfamily_lactonases"/>
</dbReference>
<evidence type="ECO:0000256" key="2">
    <source>
        <dbReference type="ARBA" id="ARBA00007749"/>
    </source>
</evidence>
<sequence>MPAISETILDFTSFHVGYCSGPLAMTQRGAPWRIGRFPAGIAVLRHPVRGTILFDTGYGKLFGEATAAFPERIYRWLTPVTFDADDSLPKQLQKRGIAQPDLVFLSHLHADHVSGLFDLHAIPPVITSRQAIEKLTATRLATLKAGCPALIRDKLQSLNLQAVESLPCVSLATYGLEAFGNGYDLLGDQSALVVELPGHGFGQTGLFLPATTQGAIFLVADAIWSLEALRQNRLPPDMTLRRLGDRNAFLEIFAKLRAFHLANPQVRIMASHCMEAYPLNSHGERG</sequence>
<dbReference type="SMART" id="SM00849">
    <property type="entry name" value="Lactamase_B"/>
    <property type="match status" value="1"/>
</dbReference>
<evidence type="ECO:0000313" key="7">
    <source>
        <dbReference type="EMBL" id="MBB5089900.1"/>
    </source>
</evidence>
<comment type="similarity">
    <text evidence="2">Belongs to the metallo-beta-lactamase superfamily.</text>
</comment>
<evidence type="ECO:0000256" key="5">
    <source>
        <dbReference type="ARBA" id="ARBA00022833"/>
    </source>
</evidence>
<dbReference type="SUPFAM" id="SSF56281">
    <property type="entry name" value="Metallo-hydrolase/oxidoreductase"/>
    <property type="match status" value="1"/>
</dbReference>
<dbReference type="GO" id="GO:0046872">
    <property type="term" value="F:metal ion binding"/>
    <property type="evidence" value="ECO:0007669"/>
    <property type="project" value="UniProtKB-KW"/>
</dbReference>
<dbReference type="PANTHER" id="PTHR42978:SF2">
    <property type="entry name" value="102 KBASES UNSTABLE REGION: FROM 1 TO 119443"/>
    <property type="match status" value="1"/>
</dbReference>
<dbReference type="InterPro" id="IPR001279">
    <property type="entry name" value="Metallo-B-lactamas"/>
</dbReference>
<dbReference type="Gene3D" id="3.60.15.10">
    <property type="entry name" value="Ribonuclease Z/Hydroxyacylglutathione hydrolase-like"/>
    <property type="match status" value="1"/>
</dbReference>
<dbReference type="GO" id="GO:0016787">
    <property type="term" value="F:hydrolase activity"/>
    <property type="evidence" value="ECO:0007669"/>
    <property type="project" value="UniProtKB-KW"/>
</dbReference>
<gene>
    <name evidence="7" type="ORF">HNQ68_000412</name>
</gene>
<dbReference type="RefSeq" id="WP_170265205.1">
    <property type="nucleotide sequence ID" value="NZ_JACHIL010000001.1"/>
</dbReference>
<comment type="cofactor">
    <cofactor evidence="1">
        <name>Zn(2+)</name>
        <dbReference type="ChEBI" id="CHEBI:29105"/>
    </cofactor>
</comment>
<dbReference type="Proteomes" id="UP000531231">
    <property type="component" value="Unassembled WGS sequence"/>
</dbReference>
<evidence type="ECO:0000256" key="4">
    <source>
        <dbReference type="ARBA" id="ARBA00022801"/>
    </source>
</evidence>
<feature type="domain" description="Metallo-beta-lactamase" evidence="6">
    <location>
        <begin position="38"/>
        <end position="272"/>
    </location>
</feature>
<evidence type="ECO:0000256" key="1">
    <source>
        <dbReference type="ARBA" id="ARBA00001947"/>
    </source>
</evidence>
<dbReference type="AlphaFoldDB" id="A0A7W8AGN8"/>
<name>A0A7W8AGN8_9HYPH</name>
<keyword evidence="8" id="KW-1185">Reference proteome</keyword>
<dbReference type="CDD" id="cd07730">
    <property type="entry name" value="metallo-hydrolase-like_MBL-fold"/>
    <property type="match status" value="1"/>
</dbReference>
<keyword evidence="4 7" id="KW-0378">Hydrolase</keyword>